<dbReference type="GO" id="GO:0016712">
    <property type="term" value="F:oxidoreductase activity, acting on paired donors, with incorporation or reduction of molecular oxygen, reduced flavin or flavoprotein as one donor, and incorporation of one atom of oxygen"/>
    <property type="evidence" value="ECO:0007669"/>
    <property type="project" value="TreeGrafter"/>
</dbReference>
<dbReference type="EMBL" id="BMGP01000002">
    <property type="protein sequence ID" value="GGF22355.1"/>
    <property type="molecule type" value="Genomic_DNA"/>
</dbReference>
<dbReference type="Gene3D" id="1.20.140.10">
    <property type="entry name" value="Butyryl-CoA Dehydrogenase, subunit A, domain 3"/>
    <property type="match status" value="1"/>
</dbReference>
<dbReference type="InterPro" id="IPR009100">
    <property type="entry name" value="AcylCoA_DH/oxidase_NM_dom_sf"/>
</dbReference>
<dbReference type="InterPro" id="IPR013107">
    <property type="entry name" value="Acyl-CoA_DH_C"/>
</dbReference>
<dbReference type="SUPFAM" id="SSF47203">
    <property type="entry name" value="Acyl-CoA dehydrogenase C-terminal domain-like"/>
    <property type="match status" value="1"/>
</dbReference>
<dbReference type="AlphaFoldDB" id="A0A917B523"/>
<protein>
    <submittedName>
        <fullName evidence="3">Monooxygenase</fullName>
    </submittedName>
</protein>
<dbReference type="RefSeq" id="WP_188676002.1">
    <property type="nucleotide sequence ID" value="NZ_BMGP01000002.1"/>
</dbReference>
<dbReference type="Gene3D" id="2.40.110.10">
    <property type="entry name" value="Butyryl-CoA Dehydrogenase, subunit A, domain 2"/>
    <property type="match status" value="1"/>
</dbReference>
<evidence type="ECO:0000313" key="3">
    <source>
        <dbReference type="EMBL" id="GGF22355.1"/>
    </source>
</evidence>
<dbReference type="InterPro" id="IPR046373">
    <property type="entry name" value="Acyl-CoA_Oxase/DH_mid-dom_sf"/>
</dbReference>
<keyword evidence="1" id="KW-0560">Oxidoreductase</keyword>
<dbReference type="GO" id="GO:0003995">
    <property type="term" value="F:acyl-CoA dehydrogenase activity"/>
    <property type="evidence" value="ECO:0007669"/>
    <property type="project" value="TreeGrafter"/>
</dbReference>
<dbReference type="SUPFAM" id="SSF56645">
    <property type="entry name" value="Acyl-CoA dehydrogenase NM domain-like"/>
    <property type="match status" value="1"/>
</dbReference>
<dbReference type="PANTHER" id="PTHR48083:SF19">
    <property type="entry name" value="FLAVIN-DEPENDENT MONOOXYGENASE, OXYGENASE SUBUNIT HSAA"/>
    <property type="match status" value="1"/>
</dbReference>
<proteinExistence type="predicted"/>
<dbReference type="GO" id="GO:0033539">
    <property type="term" value="P:fatty acid beta-oxidation using acyl-CoA dehydrogenase"/>
    <property type="evidence" value="ECO:0007669"/>
    <property type="project" value="TreeGrafter"/>
</dbReference>
<keyword evidence="4" id="KW-1185">Reference proteome</keyword>
<dbReference type="InterPro" id="IPR037069">
    <property type="entry name" value="AcylCoA_DH/ox_N_sf"/>
</dbReference>
<evidence type="ECO:0000259" key="2">
    <source>
        <dbReference type="Pfam" id="PF08028"/>
    </source>
</evidence>
<feature type="domain" description="Acyl-CoA dehydrogenase C-terminal" evidence="2">
    <location>
        <begin position="248"/>
        <end position="379"/>
    </location>
</feature>
<comment type="caution">
    <text evidence="3">The sequence shown here is derived from an EMBL/GenBank/DDBJ whole genome shotgun (WGS) entry which is preliminary data.</text>
</comment>
<dbReference type="InterPro" id="IPR036250">
    <property type="entry name" value="AcylCo_DH-like_C"/>
</dbReference>
<keyword evidence="3" id="KW-0503">Monooxygenase</keyword>
<dbReference type="GO" id="GO:0005737">
    <property type="term" value="C:cytoplasm"/>
    <property type="evidence" value="ECO:0007669"/>
    <property type="project" value="TreeGrafter"/>
</dbReference>
<dbReference type="PANTHER" id="PTHR48083">
    <property type="entry name" value="MEDIUM-CHAIN SPECIFIC ACYL-COA DEHYDROGENASE, MITOCHONDRIAL-RELATED"/>
    <property type="match status" value="1"/>
</dbReference>
<evidence type="ECO:0000256" key="1">
    <source>
        <dbReference type="ARBA" id="ARBA00023002"/>
    </source>
</evidence>
<dbReference type="InterPro" id="IPR050741">
    <property type="entry name" value="Acyl-CoA_dehydrogenase"/>
</dbReference>
<dbReference type="Gene3D" id="1.10.540.10">
    <property type="entry name" value="Acyl-CoA dehydrogenase/oxidase, N-terminal domain"/>
    <property type="match status" value="1"/>
</dbReference>
<accession>A0A917B523</accession>
<sequence length="409" mass="43823">MTSGTFSRPNVDDVAYDELATRFRSVFDRIAATAVERERGRVLPYEPVAWLREVGFGAVRIAVADGGGGASSSQFFELLIELGTADSNLPQLLRAHFGMVEERLNDVDSPVRDRWLRAVVDGAIIGNAVTEIGSGALGAVETTVSGDAENGWFITGTKHYSTGSLFADHIAIGVIDERGERAFALVDARHEGVELVDDWAGFGQRMTGSGTTVLDAVPVDPDDIFWFADRAPNYMIAFYQEVLLASLAGIGRAVLRDAVEFVTRRSRVFSHGSGATAREDPLVQQVVGQLSAASFAADAVVLAAAAQFDRLNAARDEQGFAAAELFDALEITVSRAHSTVVDTVLGAATRLFEVGGASSVDSAKTLDRHWRNARTISVHNPGIYKTRNVGDHLLNGAAPAYAWVVGVKK</sequence>
<dbReference type="Proteomes" id="UP000598775">
    <property type="component" value="Unassembled WGS sequence"/>
</dbReference>
<name>A0A917B523_9MICO</name>
<dbReference type="Pfam" id="PF08028">
    <property type="entry name" value="Acyl-CoA_dh_2"/>
    <property type="match status" value="1"/>
</dbReference>
<evidence type="ECO:0000313" key="4">
    <source>
        <dbReference type="Proteomes" id="UP000598775"/>
    </source>
</evidence>
<gene>
    <name evidence="3" type="ORF">GCM10011399_15000</name>
</gene>
<dbReference type="PIRSF" id="PIRSF016578">
    <property type="entry name" value="HsaA"/>
    <property type="match status" value="1"/>
</dbReference>
<reference evidence="3 4" key="1">
    <citation type="journal article" date="2014" name="Int. J. Syst. Evol. Microbiol.">
        <title>Complete genome sequence of Corynebacterium casei LMG S-19264T (=DSM 44701T), isolated from a smear-ripened cheese.</title>
        <authorList>
            <consortium name="US DOE Joint Genome Institute (JGI-PGF)"/>
            <person name="Walter F."/>
            <person name="Albersmeier A."/>
            <person name="Kalinowski J."/>
            <person name="Ruckert C."/>
        </authorList>
    </citation>
    <scope>NUCLEOTIDE SEQUENCE [LARGE SCALE GENOMIC DNA]</scope>
    <source>
        <strain evidence="3 4">CGMCC 1.12976</strain>
    </source>
</reference>
<dbReference type="GO" id="GO:0050660">
    <property type="term" value="F:flavin adenine dinucleotide binding"/>
    <property type="evidence" value="ECO:0007669"/>
    <property type="project" value="InterPro"/>
</dbReference>
<organism evidence="3 4">
    <name type="scientific">Subtercola lobariae</name>
    <dbReference type="NCBI Taxonomy" id="1588641"/>
    <lineage>
        <taxon>Bacteria</taxon>
        <taxon>Bacillati</taxon>
        <taxon>Actinomycetota</taxon>
        <taxon>Actinomycetes</taxon>
        <taxon>Micrococcales</taxon>
        <taxon>Microbacteriaceae</taxon>
        <taxon>Subtercola</taxon>
    </lineage>
</organism>